<dbReference type="KEGG" id="dya:Dyak_GE29094"/>
<keyword evidence="2" id="KW-1185">Reference proteome</keyword>
<reference evidence="1 2" key="1">
    <citation type="journal article" date="2007" name="Nature">
        <title>Evolution of genes and genomes on the Drosophila phylogeny.</title>
        <authorList>
            <consortium name="Drosophila 12 Genomes Consortium"/>
            <person name="Clark A.G."/>
            <person name="Eisen M.B."/>
            <person name="Smith D.R."/>
            <person name="Bergman C.M."/>
            <person name="Oliver B."/>
            <person name="Markow T.A."/>
            <person name="Kaufman T.C."/>
            <person name="Kellis M."/>
            <person name="Gelbart W."/>
            <person name="Iyer V.N."/>
            <person name="Pollard D.A."/>
            <person name="Sackton T.B."/>
            <person name="Larracuente A.M."/>
            <person name="Singh N.D."/>
            <person name="Abad J.P."/>
            <person name="Abt D.N."/>
            <person name="Adryan B."/>
            <person name="Aguade M."/>
            <person name="Akashi H."/>
            <person name="Anderson W.W."/>
            <person name="Aquadro C.F."/>
            <person name="Ardell D.H."/>
            <person name="Arguello R."/>
            <person name="Artieri C.G."/>
            <person name="Barbash D.A."/>
            <person name="Barker D."/>
            <person name="Barsanti P."/>
            <person name="Batterham P."/>
            <person name="Batzoglou S."/>
            <person name="Begun D."/>
            <person name="Bhutkar A."/>
            <person name="Blanco E."/>
            <person name="Bosak S.A."/>
            <person name="Bradley R.K."/>
            <person name="Brand A.D."/>
            <person name="Brent M.R."/>
            <person name="Brooks A.N."/>
            <person name="Brown R.H."/>
            <person name="Butlin R.K."/>
            <person name="Caggese C."/>
            <person name="Calvi B.R."/>
            <person name="Bernardo de Carvalho A."/>
            <person name="Caspi A."/>
            <person name="Castrezana S."/>
            <person name="Celniker S.E."/>
            <person name="Chang J.L."/>
            <person name="Chapple C."/>
            <person name="Chatterji S."/>
            <person name="Chinwalla A."/>
            <person name="Civetta A."/>
            <person name="Clifton S.W."/>
            <person name="Comeron J.M."/>
            <person name="Costello J.C."/>
            <person name="Coyne J.A."/>
            <person name="Daub J."/>
            <person name="David R.G."/>
            <person name="Delcher A.L."/>
            <person name="Delehaunty K."/>
            <person name="Do C.B."/>
            <person name="Ebling H."/>
            <person name="Edwards K."/>
            <person name="Eickbush T."/>
            <person name="Evans J.D."/>
            <person name="Filipski A."/>
            <person name="Findeiss S."/>
            <person name="Freyhult E."/>
            <person name="Fulton L."/>
            <person name="Fulton R."/>
            <person name="Garcia A.C."/>
            <person name="Gardiner A."/>
            <person name="Garfield D.A."/>
            <person name="Garvin B.E."/>
            <person name="Gibson G."/>
            <person name="Gilbert D."/>
            <person name="Gnerre S."/>
            <person name="Godfrey J."/>
            <person name="Good R."/>
            <person name="Gotea V."/>
            <person name="Gravely B."/>
            <person name="Greenberg A.J."/>
            <person name="Griffiths-Jones S."/>
            <person name="Gross S."/>
            <person name="Guigo R."/>
            <person name="Gustafson E.A."/>
            <person name="Haerty W."/>
            <person name="Hahn M.W."/>
            <person name="Halligan D.L."/>
            <person name="Halpern A.L."/>
            <person name="Halter G.M."/>
            <person name="Han M.V."/>
            <person name="Heger A."/>
            <person name="Hillier L."/>
            <person name="Hinrichs A.S."/>
            <person name="Holmes I."/>
            <person name="Hoskins R.A."/>
            <person name="Hubisz M.J."/>
            <person name="Hultmark D."/>
            <person name="Huntley M.A."/>
            <person name="Jaffe D.B."/>
            <person name="Jagadeeshan S."/>
            <person name="Jeck W.R."/>
            <person name="Johnson J."/>
            <person name="Jones C.D."/>
            <person name="Jordan W.C."/>
            <person name="Karpen G.H."/>
            <person name="Kataoka E."/>
            <person name="Keightley P.D."/>
            <person name="Kheradpour P."/>
            <person name="Kirkness E.F."/>
            <person name="Koerich L.B."/>
            <person name="Kristiansen K."/>
            <person name="Kudrna D."/>
            <person name="Kulathinal R.J."/>
            <person name="Kumar S."/>
            <person name="Kwok R."/>
            <person name="Lander E."/>
            <person name="Langley C.H."/>
            <person name="Lapoint R."/>
            <person name="Lazzaro B.P."/>
            <person name="Lee S.J."/>
            <person name="Levesque L."/>
            <person name="Li R."/>
            <person name="Lin C.F."/>
            <person name="Lin M.F."/>
            <person name="Lindblad-Toh K."/>
            <person name="Llopart A."/>
            <person name="Long M."/>
            <person name="Low L."/>
            <person name="Lozovsky E."/>
            <person name="Lu J."/>
            <person name="Luo M."/>
            <person name="Machado C.A."/>
            <person name="Makalowski W."/>
            <person name="Marzo M."/>
            <person name="Matsuda M."/>
            <person name="Matzkin L."/>
            <person name="McAllister B."/>
            <person name="McBride C.S."/>
            <person name="McKernan B."/>
            <person name="McKernan K."/>
            <person name="Mendez-Lago M."/>
            <person name="Minx P."/>
            <person name="Mollenhauer M.U."/>
            <person name="Montooth K."/>
            <person name="Mount S.M."/>
            <person name="Mu X."/>
            <person name="Myers E."/>
            <person name="Negre B."/>
            <person name="Newfeld S."/>
            <person name="Nielsen R."/>
            <person name="Noor M.A."/>
            <person name="O'Grady P."/>
            <person name="Pachter L."/>
            <person name="Papaceit M."/>
            <person name="Parisi M.J."/>
            <person name="Parisi M."/>
            <person name="Parts L."/>
            <person name="Pedersen J.S."/>
            <person name="Pesole G."/>
            <person name="Phillippy A.M."/>
            <person name="Ponting C.P."/>
            <person name="Pop M."/>
            <person name="Porcelli D."/>
            <person name="Powell J.R."/>
            <person name="Prohaska S."/>
            <person name="Pruitt K."/>
            <person name="Puig M."/>
            <person name="Quesneville H."/>
            <person name="Ram K.R."/>
            <person name="Rand D."/>
            <person name="Rasmussen M.D."/>
            <person name="Reed L.K."/>
            <person name="Reenan R."/>
            <person name="Reily A."/>
            <person name="Remington K.A."/>
            <person name="Rieger T.T."/>
            <person name="Ritchie M.G."/>
            <person name="Robin C."/>
            <person name="Rogers Y.H."/>
            <person name="Rohde C."/>
            <person name="Rozas J."/>
            <person name="Rubenfield M.J."/>
            <person name="Ruiz A."/>
            <person name="Russo S."/>
            <person name="Salzberg S.L."/>
            <person name="Sanchez-Gracia A."/>
            <person name="Saranga D.J."/>
            <person name="Sato H."/>
            <person name="Schaeffer S.W."/>
            <person name="Schatz M.C."/>
            <person name="Schlenke T."/>
            <person name="Schwartz R."/>
            <person name="Segarra C."/>
            <person name="Singh R.S."/>
            <person name="Sirot L."/>
            <person name="Sirota M."/>
            <person name="Sisneros N.B."/>
            <person name="Smith C.D."/>
            <person name="Smith T.F."/>
            <person name="Spieth J."/>
            <person name="Stage D.E."/>
            <person name="Stark A."/>
            <person name="Stephan W."/>
            <person name="Strausberg R.L."/>
            <person name="Strempel S."/>
            <person name="Sturgill D."/>
            <person name="Sutton G."/>
            <person name="Sutton G.G."/>
            <person name="Tao W."/>
            <person name="Teichmann S."/>
            <person name="Tobari Y.N."/>
            <person name="Tomimura Y."/>
            <person name="Tsolas J.M."/>
            <person name="Valente V.L."/>
            <person name="Venter E."/>
            <person name="Venter J.C."/>
            <person name="Vicario S."/>
            <person name="Vieira F.G."/>
            <person name="Vilella A.J."/>
            <person name="Villasante A."/>
            <person name="Walenz B."/>
            <person name="Wang J."/>
            <person name="Wasserman M."/>
            <person name="Watts T."/>
            <person name="Wilson D."/>
            <person name="Wilson R.K."/>
            <person name="Wing R.A."/>
            <person name="Wolfner M.F."/>
            <person name="Wong A."/>
            <person name="Wong G.K."/>
            <person name="Wu C.I."/>
            <person name="Wu G."/>
            <person name="Yamamoto D."/>
            <person name="Yang H.P."/>
            <person name="Yang S.P."/>
            <person name="Yorke J.A."/>
            <person name="Yoshida K."/>
            <person name="Zdobnov E."/>
            <person name="Zhang P."/>
            <person name="Zhang Y."/>
            <person name="Zimin A.V."/>
            <person name="Baldwin J."/>
            <person name="Abdouelleil A."/>
            <person name="Abdulkadir J."/>
            <person name="Abebe A."/>
            <person name="Abera B."/>
            <person name="Abreu J."/>
            <person name="Acer S.C."/>
            <person name="Aftuck L."/>
            <person name="Alexander A."/>
            <person name="An P."/>
            <person name="Anderson E."/>
            <person name="Anderson S."/>
            <person name="Arachi H."/>
            <person name="Azer M."/>
            <person name="Bachantsang P."/>
            <person name="Barry A."/>
            <person name="Bayul T."/>
            <person name="Berlin A."/>
            <person name="Bessette D."/>
            <person name="Bloom T."/>
            <person name="Blye J."/>
            <person name="Boguslavskiy L."/>
            <person name="Bonnet C."/>
            <person name="Boukhgalter B."/>
            <person name="Bourzgui I."/>
            <person name="Brown A."/>
            <person name="Cahill P."/>
            <person name="Channer S."/>
            <person name="Cheshatsang Y."/>
            <person name="Chuda L."/>
            <person name="Citroen M."/>
            <person name="Collymore A."/>
            <person name="Cooke P."/>
            <person name="Costello M."/>
            <person name="D'Aco K."/>
            <person name="Daza R."/>
            <person name="De Haan G."/>
            <person name="DeGray S."/>
            <person name="DeMaso C."/>
            <person name="Dhargay N."/>
            <person name="Dooley K."/>
            <person name="Dooley E."/>
            <person name="Doricent M."/>
            <person name="Dorje P."/>
            <person name="Dorjee K."/>
            <person name="Dupes A."/>
            <person name="Elong R."/>
            <person name="Falk J."/>
            <person name="Farina A."/>
            <person name="Faro S."/>
            <person name="Ferguson D."/>
            <person name="Fisher S."/>
            <person name="Foley C.D."/>
            <person name="Franke A."/>
            <person name="Friedrich D."/>
            <person name="Gadbois L."/>
            <person name="Gearin G."/>
            <person name="Gearin C.R."/>
            <person name="Giannoukos G."/>
            <person name="Goode T."/>
            <person name="Graham J."/>
            <person name="Grandbois E."/>
            <person name="Grewal S."/>
            <person name="Gyaltsen K."/>
            <person name="Hafez N."/>
            <person name="Hagos B."/>
            <person name="Hall J."/>
            <person name="Henson C."/>
            <person name="Hollinger A."/>
            <person name="Honan T."/>
            <person name="Huard M.D."/>
            <person name="Hughes L."/>
            <person name="Hurhula B."/>
            <person name="Husby M.E."/>
            <person name="Kamat A."/>
            <person name="Kanga B."/>
            <person name="Kashin S."/>
            <person name="Khazanovich D."/>
            <person name="Kisner P."/>
            <person name="Lance K."/>
            <person name="Lara M."/>
            <person name="Lee W."/>
            <person name="Lennon N."/>
            <person name="Letendre F."/>
            <person name="LeVine R."/>
            <person name="Lipovsky A."/>
            <person name="Liu X."/>
            <person name="Liu J."/>
            <person name="Liu S."/>
            <person name="Lokyitsang T."/>
            <person name="Lokyitsang Y."/>
            <person name="Lubonja R."/>
            <person name="Lui A."/>
            <person name="MacDonald P."/>
            <person name="Magnisalis V."/>
            <person name="Maru K."/>
            <person name="Matthews C."/>
            <person name="McCusker W."/>
            <person name="McDonough S."/>
            <person name="Mehta T."/>
            <person name="Meldrim J."/>
            <person name="Meneus L."/>
            <person name="Mihai O."/>
            <person name="Mihalev A."/>
            <person name="Mihova T."/>
            <person name="Mittelman R."/>
            <person name="Mlenga V."/>
            <person name="Montmayeur A."/>
            <person name="Mulrain L."/>
            <person name="Navidi A."/>
            <person name="Naylor J."/>
            <person name="Negash T."/>
            <person name="Nguyen T."/>
            <person name="Nguyen N."/>
            <person name="Nicol R."/>
            <person name="Norbu C."/>
            <person name="Norbu N."/>
            <person name="Novod N."/>
            <person name="O'Neill B."/>
            <person name="Osman S."/>
            <person name="Markiewicz E."/>
            <person name="Oyono O.L."/>
            <person name="Patti C."/>
            <person name="Phunkhang P."/>
            <person name="Pierre F."/>
            <person name="Priest M."/>
            <person name="Raghuraman S."/>
            <person name="Rege F."/>
            <person name="Reyes R."/>
            <person name="Rise C."/>
            <person name="Rogov P."/>
            <person name="Ross K."/>
            <person name="Ryan E."/>
            <person name="Settipalli S."/>
            <person name="Shea T."/>
            <person name="Sherpa N."/>
            <person name="Shi L."/>
            <person name="Shih D."/>
            <person name="Sparrow T."/>
            <person name="Spaulding J."/>
            <person name="Stalker J."/>
            <person name="Stange-Thomann N."/>
            <person name="Stavropoulos S."/>
            <person name="Stone C."/>
            <person name="Strader C."/>
            <person name="Tesfaye S."/>
            <person name="Thomson T."/>
            <person name="Thoulutsang Y."/>
            <person name="Thoulutsang D."/>
            <person name="Topham K."/>
            <person name="Topping I."/>
            <person name="Tsamla T."/>
            <person name="Vassiliev H."/>
            <person name="Vo A."/>
            <person name="Wangchuk T."/>
            <person name="Wangdi T."/>
            <person name="Weiand M."/>
            <person name="Wilkinson J."/>
            <person name="Wilson A."/>
            <person name="Yadav S."/>
            <person name="Young G."/>
            <person name="Yu Q."/>
            <person name="Zembek L."/>
            <person name="Zhong D."/>
            <person name="Zimmer A."/>
            <person name="Zwirko Z."/>
            <person name="Jaffe D.B."/>
            <person name="Alvarez P."/>
            <person name="Brockman W."/>
            <person name="Butler J."/>
            <person name="Chin C."/>
            <person name="Gnerre S."/>
            <person name="Grabherr M."/>
            <person name="Kleber M."/>
            <person name="Mauceli E."/>
            <person name="MacCallum I."/>
        </authorList>
    </citation>
    <scope>NUCLEOTIDE SEQUENCE [LARGE SCALE GENOMIC DNA]</scope>
    <source>
        <strain evidence="2">Tai18E2 / Tucson 14021-0261.01</strain>
    </source>
</reference>
<evidence type="ECO:0000313" key="1">
    <source>
        <dbReference type="EMBL" id="KRJ97927.1"/>
    </source>
</evidence>
<dbReference type="EMBL" id="CM000157">
    <property type="protein sequence ID" value="KRJ97927.1"/>
    <property type="molecule type" value="Genomic_DNA"/>
</dbReference>
<protein>
    <submittedName>
        <fullName evidence="1">Uncharacterized protein</fullName>
    </submittedName>
</protein>
<name>A0A0R1DKT6_DROYA</name>
<evidence type="ECO:0000313" key="2">
    <source>
        <dbReference type="Proteomes" id="UP000002282"/>
    </source>
</evidence>
<organism evidence="1 2">
    <name type="scientific">Drosophila yakuba</name>
    <name type="common">Fruit fly</name>
    <dbReference type="NCBI Taxonomy" id="7245"/>
    <lineage>
        <taxon>Eukaryota</taxon>
        <taxon>Metazoa</taxon>
        <taxon>Ecdysozoa</taxon>
        <taxon>Arthropoda</taxon>
        <taxon>Hexapoda</taxon>
        <taxon>Insecta</taxon>
        <taxon>Pterygota</taxon>
        <taxon>Neoptera</taxon>
        <taxon>Endopterygota</taxon>
        <taxon>Diptera</taxon>
        <taxon>Brachycera</taxon>
        <taxon>Muscomorpha</taxon>
        <taxon>Ephydroidea</taxon>
        <taxon>Drosophilidae</taxon>
        <taxon>Drosophila</taxon>
        <taxon>Sophophora</taxon>
    </lineage>
</organism>
<dbReference type="Proteomes" id="UP000002282">
    <property type="component" value="Chromosome 2L"/>
</dbReference>
<reference evidence="1 2" key="2">
    <citation type="journal article" date="2007" name="PLoS Biol.">
        <title>Principles of genome evolution in the Drosophila melanogaster species group.</title>
        <authorList>
            <person name="Ranz J.M."/>
            <person name="Maurin D."/>
            <person name="Chan Y.S."/>
            <person name="von Grotthuss M."/>
            <person name="Hillier L.W."/>
            <person name="Roote J."/>
            <person name="Ashburner M."/>
            <person name="Bergman C.M."/>
        </authorList>
    </citation>
    <scope>NUCLEOTIDE SEQUENCE [LARGE SCALE GENOMIC DNA]</scope>
    <source>
        <strain evidence="2">Tai18E2 / Tucson 14021-0261.01</strain>
    </source>
</reference>
<dbReference type="AlphaFoldDB" id="A0A0R1DKT6"/>
<proteinExistence type="predicted"/>
<sequence>MLYVKPFNTEFTNLYTQKNFAPCCTLQYTMFSVSIRRCFSRVVESNSNDFACFYQNIIYGQSEKHYDRMGNSSKFTHDYVVPLNVEGMFVE</sequence>
<gene>
    <name evidence="1" type="primary">Dyak\GE29094</name>
    <name evidence="1" type="synonym">GE29094</name>
    <name evidence="1" type="ORF">Dyak_GE29094</name>
</gene>
<accession>A0A0R1DKT6</accession>